<evidence type="ECO:0000256" key="2">
    <source>
        <dbReference type="SAM" id="SignalP"/>
    </source>
</evidence>
<name>A0A4P9WP67_9FUNG</name>
<dbReference type="AlphaFoldDB" id="A0A4P9WP67"/>
<dbReference type="Proteomes" id="UP000269721">
    <property type="component" value="Unassembled WGS sequence"/>
</dbReference>
<sequence>MTSCLFLVFSFISLPLSVSHRWTVGNDHFREYPIIGPKKSNNSAALPLKLRTITSRRASRSPTVEVEEKRSRDSADDAHPELPHLVEITAPGIDCAIRALTRGERRETNTASQLLRFYLLQKSERRLRVQISSYSRRMAAPPRTKISVFPTEVLSLIFFFTDTPLHRTSAWDWSSINASLNFPPLFSSAAKFKLYDVASRTKDRNRYLTLLDKHFGPFANMQMEGEWEVDVVTHTPELIEEEGTQMKLKNLKCDQPMPPGPEAQKALVLAYHMWNGTMKDAVDGAGIPIQIDMFSIFRIEKKAGAWTKSHEWTIWSVDQPHHQTHRWGHLRMLFNTNSDELLHHTFYGKGRKYTIHRSPDFYPGFVKVQPRRPRLQELLGGAWLELIKMNMEEKAKIHEKTQGRRGTRLSDSLNWFHFKGPGRRNASIVATSKNSASKKVVAGGKPLTYLAYQKELTTQTIFSSGSCGEATATGIEPISSIS</sequence>
<feature type="chain" id="PRO_5020331813" description="F-box domain-containing protein" evidence="2">
    <location>
        <begin position="20"/>
        <end position="482"/>
    </location>
</feature>
<accession>A0A4P9WP67</accession>
<reference evidence="4" key="1">
    <citation type="journal article" date="2018" name="Nat. Microbiol.">
        <title>Leveraging single-cell genomics to expand the fungal tree of life.</title>
        <authorList>
            <person name="Ahrendt S.R."/>
            <person name="Quandt C.A."/>
            <person name="Ciobanu D."/>
            <person name="Clum A."/>
            <person name="Salamov A."/>
            <person name="Andreopoulos B."/>
            <person name="Cheng J.F."/>
            <person name="Woyke T."/>
            <person name="Pelin A."/>
            <person name="Henrissat B."/>
            <person name="Reynolds N.K."/>
            <person name="Benny G.L."/>
            <person name="Smith M.E."/>
            <person name="James T.Y."/>
            <person name="Grigoriev I.V."/>
        </authorList>
    </citation>
    <scope>NUCLEOTIDE SEQUENCE [LARGE SCALE GENOMIC DNA]</scope>
</reference>
<evidence type="ECO:0000256" key="1">
    <source>
        <dbReference type="SAM" id="MobiDB-lite"/>
    </source>
</evidence>
<dbReference type="EMBL" id="KZ994405">
    <property type="protein sequence ID" value="RKO93020.1"/>
    <property type="molecule type" value="Genomic_DNA"/>
</dbReference>
<keyword evidence="4" id="KW-1185">Reference proteome</keyword>
<evidence type="ECO:0000313" key="3">
    <source>
        <dbReference type="EMBL" id="RKO93020.1"/>
    </source>
</evidence>
<keyword evidence="2" id="KW-0732">Signal</keyword>
<evidence type="ECO:0008006" key="5">
    <source>
        <dbReference type="Google" id="ProtNLM"/>
    </source>
</evidence>
<feature type="compositionally biased region" description="Basic and acidic residues" evidence="1">
    <location>
        <begin position="66"/>
        <end position="78"/>
    </location>
</feature>
<gene>
    <name evidence="3" type="ORF">BDK51DRAFT_30324</name>
</gene>
<feature type="signal peptide" evidence="2">
    <location>
        <begin position="1"/>
        <end position="19"/>
    </location>
</feature>
<evidence type="ECO:0000313" key="4">
    <source>
        <dbReference type="Proteomes" id="UP000269721"/>
    </source>
</evidence>
<organism evidence="3 4">
    <name type="scientific">Blyttiomyces helicus</name>
    <dbReference type="NCBI Taxonomy" id="388810"/>
    <lineage>
        <taxon>Eukaryota</taxon>
        <taxon>Fungi</taxon>
        <taxon>Fungi incertae sedis</taxon>
        <taxon>Chytridiomycota</taxon>
        <taxon>Chytridiomycota incertae sedis</taxon>
        <taxon>Chytridiomycetes</taxon>
        <taxon>Chytridiomycetes incertae sedis</taxon>
        <taxon>Blyttiomyces</taxon>
    </lineage>
</organism>
<protein>
    <recommendedName>
        <fullName evidence="5">F-box domain-containing protein</fullName>
    </recommendedName>
</protein>
<proteinExistence type="predicted"/>
<feature type="region of interest" description="Disordered" evidence="1">
    <location>
        <begin position="56"/>
        <end position="78"/>
    </location>
</feature>